<dbReference type="Gene3D" id="3.60.70.12">
    <property type="entry name" value="L-amino peptidase D-ALA esterase/amidase"/>
    <property type="match status" value="1"/>
</dbReference>
<feature type="binding site" evidence="9">
    <location>
        <position position="239"/>
    </location>
    <ligand>
        <name>substrate</name>
    </ligand>
</feature>
<dbReference type="EMBL" id="CASHTH010004495">
    <property type="protein sequence ID" value="CAI8058183.1"/>
    <property type="molecule type" value="Genomic_DNA"/>
</dbReference>
<keyword evidence="4 9" id="KW-0055">Arginine biosynthesis</keyword>
<dbReference type="GO" id="GO:0004042">
    <property type="term" value="F:L-glutamate N-acetyltransferase activity"/>
    <property type="evidence" value="ECO:0007669"/>
    <property type="project" value="UniProtKB-UniRule"/>
</dbReference>
<reference evidence="10" key="1">
    <citation type="submission" date="2023-03" db="EMBL/GenBank/DDBJ databases">
        <authorList>
            <person name="Steffen K."/>
            <person name="Cardenas P."/>
        </authorList>
    </citation>
    <scope>NUCLEOTIDE SEQUENCE</scope>
</reference>
<evidence type="ECO:0000256" key="1">
    <source>
        <dbReference type="ARBA" id="ARBA00004496"/>
    </source>
</evidence>
<protein>
    <recommendedName>
        <fullName evidence="9">Arginine biosynthesis bifunctional protein ArgJ, mitochondrial</fullName>
    </recommendedName>
    <domain>
        <recommendedName>
            <fullName evidence="9">Glutamate N-acetyltransferase</fullName>
            <shortName evidence="9">GAT</shortName>
            <ecNumber evidence="9">2.3.1.35</ecNumber>
        </recommendedName>
        <alternativeName>
            <fullName evidence="9">Ornithine acetyltransferase</fullName>
            <shortName evidence="9">OATase</shortName>
        </alternativeName>
        <alternativeName>
            <fullName evidence="9">Ornithine transacetylase</fullName>
        </alternativeName>
    </domain>
    <domain>
        <recommendedName>
            <fullName evidence="9">Amino-acid acetyltransferase</fullName>
            <ecNumber evidence="9">2.3.1.1</ecNumber>
        </recommendedName>
        <alternativeName>
            <fullName evidence="9">N-acetylglutamate synthase</fullName>
            <shortName evidence="9">AGS</shortName>
        </alternativeName>
    </domain>
    <component>
        <recommendedName>
            <fullName evidence="9">Arginine biosynthesis bifunctional protein ArgJ alpha chain</fullName>
        </recommendedName>
    </component>
    <component>
        <recommendedName>
            <fullName evidence="9">Arginine biosynthesis bifunctional protein ArgJ beta chain</fullName>
        </recommendedName>
    </component>
</protein>
<evidence type="ECO:0000256" key="3">
    <source>
        <dbReference type="ARBA" id="ARBA00022490"/>
    </source>
</evidence>
<keyword evidence="9" id="KW-0028">Amino-acid biosynthesis</keyword>
<comment type="similarity">
    <text evidence="2 9">Belongs to the ArgJ family.</text>
</comment>
<comment type="function">
    <text evidence="9">Catalyzes two activities which are involved in the cyclic version of arginine biosynthesis: the synthesis of acetylglutamate from glutamate and acetyl-CoA, and of ornithine by transacetylation between acetylornithine and glutamate.</text>
</comment>
<sequence length="239" mass="25179">MASTGQEITIGGVAKGSGMIHPNMATMLSFATTDAAVDPGFLQMTVKAVADETYNMLTVDGDTSTNDTFLAFANGQAGNPVIDERSPDAESFRNALHQVCNALTRMLARDGEGASHLITVRVDGARDVADARKAAKTIAGSNLVKSAVYGADPNWGRLMMALGRSGAEAQEEHVDLFVNGVCIMEAGTPIPFHRDAVIALMSGEQVDFRVSLNLADGVATAFGCDLTEQYVIINSAYTT</sequence>
<keyword evidence="8 9" id="KW-0012">Acyltransferase</keyword>
<dbReference type="InterPro" id="IPR002813">
    <property type="entry name" value="Arg_biosynth_ArgJ"/>
</dbReference>
<feature type="binding site" evidence="9">
    <location>
        <position position="112"/>
    </location>
    <ligand>
        <name>substrate</name>
    </ligand>
</feature>
<keyword evidence="5 9" id="KW-0808">Transferase</keyword>
<dbReference type="PANTHER" id="PTHR23100">
    <property type="entry name" value="ARGININE BIOSYNTHESIS BIFUNCTIONAL PROTEIN ARGJ"/>
    <property type="match status" value="1"/>
</dbReference>
<dbReference type="EC" id="2.3.1.35" evidence="9"/>
<evidence type="ECO:0000256" key="6">
    <source>
        <dbReference type="ARBA" id="ARBA00022813"/>
    </source>
</evidence>
<accession>A0AA35U112</accession>
<comment type="PTM">
    <text evidence="9">The alpha and beta chains are autoproteolytically processed from a single precursor protein within the mitochondrion.</text>
</comment>
<evidence type="ECO:0000256" key="7">
    <source>
        <dbReference type="ARBA" id="ARBA00023268"/>
    </source>
</evidence>
<dbReference type="FunFam" id="3.10.20.340:FF:000003">
    <property type="entry name" value="Arginine biosynthesis bifunctional protein ArgJ"/>
    <property type="match status" value="1"/>
</dbReference>
<dbReference type="PANTHER" id="PTHR23100:SF0">
    <property type="entry name" value="ARGININE BIOSYNTHESIS BIFUNCTIONAL PROTEIN ARGJ, MITOCHONDRIAL"/>
    <property type="match status" value="1"/>
</dbReference>
<dbReference type="Proteomes" id="UP001174909">
    <property type="component" value="Unassembled WGS sequence"/>
</dbReference>
<dbReference type="GO" id="GO:0006592">
    <property type="term" value="P:ornithine biosynthetic process"/>
    <property type="evidence" value="ECO:0007669"/>
    <property type="project" value="TreeGrafter"/>
</dbReference>
<keyword evidence="7 9" id="KW-0511">Multifunctional enzyme</keyword>
<feature type="chain" id="PRO_5041497876" description="Arginine biosynthesis bifunctional protein ArgJ alpha chain" evidence="9">
    <location>
        <begin position="1"/>
        <end position="25"/>
    </location>
</feature>
<gene>
    <name evidence="10" type="ORF">GBAR_LOCUS31626</name>
</gene>
<comment type="subcellular location">
    <subcellularLocation>
        <location evidence="1">Cytoplasm</location>
    </subcellularLocation>
    <subcellularLocation>
        <location evidence="9">Mitochondrion matrix</location>
    </subcellularLocation>
</comment>
<dbReference type="GO" id="GO:0004358">
    <property type="term" value="F:L-glutamate N-acetyltransferase activity, acting on acetyl-L-ornithine as donor"/>
    <property type="evidence" value="ECO:0007669"/>
    <property type="project" value="UniProtKB-UniRule"/>
</dbReference>
<dbReference type="InterPro" id="IPR016117">
    <property type="entry name" value="ArgJ-like_dom_sf"/>
</dbReference>
<comment type="caution">
    <text evidence="10">The sequence shown here is derived from an EMBL/GenBank/DDBJ whole genome shotgun (WGS) entry which is preliminary data.</text>
</comment>
<dbReference type="InterPro" id="IPR042195">
    <property type="entry name" value="ArgJ_beta_C"/>
</dbReference>
<feature type="binding site" evidence="9">
    <location>
        <position position="234"/>
    </location>
    <ligand>
        <name>substrate</name>
    </ligand>
</feature>
<feature type="binding site" evidence="9">
    <location>
        <position position="15"/>
    </location>
    <ligand>
        <name>substrate</name>
    </ligand>
</feature>
<evidence type="ECO:0000313" key="10">
    <source>
        <dbReference type="EMBL" id="CAI8058183.1"/>
    </source>
</evidence>
<evidence type="ECO:0000313" key="11">
    <source>
        <dbReference type="Proteomes" id="UP001174909"/>
    </source>
</evidence>
<proteinExistence type="inferred from homology"/>
<evidence type="ECO:0000256" key="4">
    <source>
        <dbReference type="ARBA" id="ARBA00022571"/>
    </source>
</evidence>
<comment type="caution">
    <text evidence="9">Lacks conserved residue(s) required for the propagation of feature annotation.</text>
</comment>
<dbReference type="GO" id="GO:0005759">
    <property type="term" value="C:mitochondrial matrix"/>
    <property type="evidence" value="ECO:0007669"/>
    <property type="project" value="UniProtKB-SubCell"/>
</dbReference>
<comment type="catalytic activity">
    <reaction evidence="9">
        <text>L-glutamate + acetyl-CoA = N-acetyl-L-glutamate + CoA + H(+)</text>
        <dbReference type="Rhea" id="RHEA:24292"/>
        <dbReference type="ChEBI" id="CHEBI:15378"/>
        <dbReference type="ChEBI" id="CHEBI:29985"/>
        <dbReference type="ChEBI" id="CHEBI:44337"/>
        <dbReference type="ChEBI" id="CHEBI:57287"/>
        <dbReference type="ChEBI" id="CHEBI:57288"/>
        <dbReference type="EC" id="2.3.1.1"/>
    </reaction>
</comment>
<comment type="pathway">
    <text evidence="9">Amino-acid biosynthesis; L-arginine biosynthesis; N(2)-acetyl-L-ornithine from L-glutamate: step 1/4.</text>
</comment>
<feature type="chain" id="PRO_5041497875" description="Arginine biosynthesis bifunctional protein ArgJ beta chain" evidence="9">
    <location>
        <begin position="26"/>
        <end position="239"/>
    </location>
</feature>
<comment type="subunit">
    <text evidence="9">Heterodimer of an alpha and a beta chain.</text>
</comment>
<evidence type="ECO:0000256" key="2">
    <source>
        <dbReference type="ARBA" id="ARBA00006774"/>
    </source>
</evidence>
<dbReference type="Gene3D" id="3.10.20.340">
    <property type="entry name" value="ArgJ beta chain, C-terminal domain"/>
    <property type="match status" value="1"/>
</dbReference>
<keyword evidence="9" id="KW-0496">Mitochondrion</keyword>
<dbReference type="EC" id="2.3.1.1" evidence="9"/>
<keyword evidence="3" id="KW-0963">Cytoplasm</keyword>
<evidence type="ECO:0000256" key="9">
    <source>
        <dbReference type="HAMAP-Rule" id="MF_03124"/>
    </source>
</evidence>
<dbReference type="SUPFAM" id="SSF56266">
    <property type="entry name" value="DmpA/ArgJ-like"/>
    <property type="match status" value="1"/>
</dbReference>
<dbReference type="GO" id="GO:0006526">
    <property type="term" value="P:L-arginine biosynthetic process"/>
    <property type="evidence" value="ECO:0007669"/>
    <property type="project" value="UniProtKB-UniRule"/>
</dbReference>
<feature type="binding site" evidence="9">
    <location>
        <position position="26"/>
    </location>
    <ligand>
        <name>substrate</name>
    </ligand>
</feature>
<dbReference type="Pfam" id="PF01960">
    <property type="entry name" value="ArgJ"/>
    <property type="match status" value="1"/>
</dbReference>
<feature type="site" description="Cleavage; by autolysis" evidence="9">
    <location>
        <begin position="25"/>
        <end position="26"/>
    </location>
</feature>
<keyword evidence="11" id="KW-1185">Reference proteome</keyword>
<comment type="catalytic activity">
    <reaction evidence="9">
        <text>N(2)-acetyl-L-ornithine + L-glutamate = N-acetyl-L-glutamate + L-ornithine</text>
        <dbReference type="Rhea" id="RHEA:15349"/>
        <dbReference type="ChEBI" id="CHEBI:29985"/>
        <dbReference type="ChEBI" id="CHEBI:44337"/>
        <dbReference type="ChEBI" id="CHEBI:46911"/>
        <dbReference type="ChEBI" id="CHEBI:57805"/>
        <dbReference type="EC" id="2.3.1.35"/>
    </reaction>
</comment>
<evidence type="ECO:0000256" key="5">
    <source>
        <dbReference type="ARBA" id="ARBA00022679"/>
    </source>
</evidence>
<name>A0AA35U112_GEOBA</name>
<organism evidence="10 11">
    <name type="scientific">Geodia barretti</name>
    <name type="common">Barrett's horny sponge</name>
    <dbReference type="NCBI Taxonomy" id="519541"/>
    <lineage>
        <taxon>Eukaryota</taxon>
        <taxon>Metazoa</taxon>
        <taxon>Porifera</taxon>
        <taxon>Demospongiae</taxon>
        <taxon>Heteroscleromorpha</taxon>
        <taxon>Tetractinellida</taxon>
        <taxon>Astrophorina</taxon>
        <taxon>Geodiidae</taxon>
        <taxon>Geodia</taxon>
    </lineage>
</organism>
<keyword evidence="6 9" id="KW-0068">Autocatalytic cleavage</keyword>
<dbReference type="HAMAP" id="MF_01106">
    <property type="entry name" value="ArgJ"/>
    <property type="match status" value="1"/>
</dbReference>
<feature type="active site" description="Nucleophile" evidence="9">
    <location>
        <position position="26"/>
    </location>
</feature>
<comment type="pathway">
    <text evidence="9">Amino-acid biosynthesis; L-arginine biosynthesis; L-ornithine and N-acetyl-L-glutamate from L-glutamate and N(2)-acetyl-L-ornithine (cyclic): step 1/1.</text>
</comment>
<evidence type="ECO:0000256" key="8">
    <source>
        <dbReference type="ARBA" id="ARBA00023315"/>
    </source>
</evidence>
<dbReference type="AlphaFoldDB" id="A0AA35U112"/>